<feature type="region of interest" description="Disordered" evidence="1">
    <location>
        <begin position="53"/>
        <end position="90"/>
    </location>
</feature>
<dbReference type="EMBL" id="CP109491">
    <property type="protein sequence ID" value="WUX34739.1"/>
    <property type="molecule type" value="Genomic_DNA"/>
</dbReference>
<protein>
    <submittedName>
        <fullName evidence="2">Uncharacterized protein</fullName>
    </submittedName>
</protein>
<dbReference type="Proteomes" id="UP001431926">
    <property type="component" value="Chromosome"/>
</dbReference>
<evidence type="ECO:0000313" key="2">
    <source>
        <dbReference type="EMBL" id="WUX34739.1"/>
    </source>
</evidence>
<organism evidence="2 4">
    <name type="scientific">Streptomyces anulatus</name>
    <name type="common">Streptomyces chrysomallus</name>
    <dbReference type="NCBI Taxonomy" id="1892"/>
    <lineage>
        <taxon>Bacteria</taxon>
        <taxon>Bacillati</taxon>
        <taxon>Actinomycetota</taxon>
        <taxon>Actinomycetes</taxon>
        <taxon>Kitasatosporales</taxon>
        <taxon>Streptomycetaceae</taxon>
        <taxon>Streptomyces</taxon>
    </lineage>
</organism>
<evidence type="ECO:0000313" key="3">
    <source>
        <dbReference type="EMBL" id="WUX41924.1"/>
    </source>
</evidence>
<reference evidence="2" key="1">
    <citation type="submission" date="2022-10" db="EMBL/GenBank/DDBJ databases">
        <title>The complete genomes of actinobacterial strains from the NBC collection.</title>
        <authorList>
            <person name="Joergensen T.S."/>
            <person name="Alvarez Arevalo M."/>
            <person name="Sterndorff E.B."/>
            <person name="Faurdal D."/>
            <person name="Vuksanovic O."/>
            <person name="Mourched A.-S."/>
            <person name="Charusanti P."/>
            <person name="Shaw S."/>
            <person name="Blin K."/>
            <person name="Weber T."/>
        </authorList>
    </citation>
    <scope>NUCLEOTIDE SEQUENCE</scope>
    <source>
        <strain evidence="2">NBC_01436</strain>
    </source>
</reference>
<accession>A0ABZ1Z7J8</accession>
<evidence type="ECO:0000256" key="1">
    <source>
        <dbReference type="SAM" id="MobiDB-lite"/>
    </source>
</evidence>
<proteinExistence type="predicted"/>
<feature type="compositionally biased region" description="Low complexity" evidence="1">
    <location>
        <begin position="72"/>
        <end position="84"/>
    </location>
</feature>
<dbReference type="EMBL" id="CP109491">
    <property type="protein sequence ID" value="WUX41924.1"/>
    <property type="molecule type" value="Genomic_DNA"/>
</dbReference>
<evidence type="ECO:0000313" key="4">
    <source>
        <dbReference type="Proteomes" id="UP001431926"/>
    </source>
</evidence>
<sequence length="90" mass="9485">MRTVDVPGAIQLVVPGNVRALDPGPAMFGAMPQGWEQQQSRLLARTTIDALAASVRSDSPDDTTDATRVEETAAAEPDAPWEAPSTAPLE</sequence>
<dbReference type="RefSeq" id="WP_329353804.1">
    <property type="nucleotide sequence ID" value="NZ_CP109490.1"/>
</dbReference>
<gene>
    <name evidence="2" type="ORF">OG367_00170</name>
    <name evidence="3" type="ORF">OG367_39450</name>
</gene>
<name>A0ABZ1Z7J8_STRAQ</name>
<keyword evidence="4" id="KW-1185">Reference proteome</keyword>